<evidence type="ECO:0000256" key="1">
    <source>
        <dbReference type="SAM" id="Phobius"/>
    </source>
</evidence>
<organism evidence="2">
    <name type="scientific">Daucus carota subsp. sativus</name>
    <name type="common">Carrot</name>
    <dbReference type="NCBI Taxonomy" id="79200"/>
    <lineage>
        <taxon>Eukaryota</taxon>
        <taxon>Viridiplantae</taxon>
        <taxon>Streptophyta</taxon>
        <taxon>Embryophyta</taxon>
        <taxon>Tracheophyta</taxon>
        <taxon>Spermatophyta</taxon>
        <taxon>Magnoliopsida</taxon>
        <taxon>eudicotyledons</taxon>
        <taxon>Gunneridae</taxon>
        <taxon>Pentapetalae</taxon>
        <taxon>asterids</taxon>
        <taxon>campanulids</taxon>
        <taxon>Apiales</taxon>
        <taxon>Apiaceae</taxon>
        <taxon>Apioideae</taxon>
        <taxon>Scandiceae</taxon>
        <taxon>Daucinae</taxon>
        <taxon>Daucus</taxon>
        <taxon>Daucus sect. Daucus</taxon>
    </lineage>
</organism>
<dbReference type="EMBL" id="LNRQ01000005">
    <property type="protein sequence ID" value="KZM93172.1"/>
    <property type="molecule type" value="Genomic_DNA"/>
</dbReference>
<keyword evidence="1" id="KW-1133">Transmembrane helix</keyword>
<proteinExistence type="predicted"/>
<dbReference type="Gramene" id="KZM93172">
    <property type="protein sequence ID" value="KZM93172"/>
    <property type="gene ID" value="DCAR_016417"/>
</dbReference>
<evidence type="ECO:0000313" key="2">
    <source>
        <dbReference type="EMBL" id="KZM93172.1"/>
    </source>
</evidence>
<dbReference type="AlphaFoldDB" id="A0A161ZXZ5"/>
<protein>
    <submittedName>
        <fullName evidence="2">Uncharacterized protein</fullName>
    </submittedName>
</protein>
<sequence length="282" mass="31965">MSNVSRGIAGVVPDSLQTHTNLNVILQVADEIQAEDPNVARILCEQAYYMAQRLDPNSDGRGVLQFKVGLVSLIKKQLAKKDGARFDRNHDAERLWDFYQKYKRRHRLDDIQREEQRYRESGTFGANLGNLGLRSNDSKKALSTLLALVEVMKSLSNDARPDGVGRLITEELRRLKKMDATLSEELTRYNIVPLEASSITNAIGVFPEAVIIVYLWPSLSYCPLVKGTISAIRYTNQFPRLPNDLEISGRQELDMFDLLEYVFGFQVGVCILISSLLLFECY</sequence>
<accession>A0A161ZXZ5</accession>
<keyword evidence="1" id="KW-0472">Membrane</keyword>
<name>A0A161ZXZ5_DAUCS</name>
<comment type="caution">
    <text evidence="2">The sequence shown here is derived from an EMBL/GenBank/DDBJ whole genome shotgun (WGS) entry which is preliminary data.</text>
</comment>
<gene>
    <name evidence="2" type="ORF">DCAR_016417</name>
</gene>
<dbReference type="OMA" id="GHERIPT"/>
<feature type="transmembrane region" description="Helical" evidence="1">
    <location>
        <begin position="258"/>
        <end position="279"/>
    </location>
</feature>
<keyword evidence="1" id="KW-0812">Transmembrane</keyword>
<dbReference type="STRING" id="79200.A0A161ZXZ5"/>
<reference evidence="2" key="1">
    <citation type="journal article" date="2016" name="Nat. Genet.">
        <title>A high-quality carrot genome assembly provides new insights into carotenoid accumulation and asterid genome evolution.</title>
        <authorList>
            <person name="Iorizzo M."/>
            <person name="Ellison S."/>
            <person name="Senalik D."/>
            <person name="Zeng P."/>
            <person name="Satapoomin P."/>
            <person name="Huang J."/>
            <person name="Bowman M."/>
            <person name="Iovene M."/>
            <person name="Sanseverino W."/>
            <person name="Cavagnaro P."/>
            <person name="Yildiz M."/>
            <person name="Macko-Podgorni A."/>
            <person name="Moranska E."/>
            <person name="Grzebelus E."/>
            <person name="Grzebelus D."/>
            <person name="Ashrafi H."/>
            <person name="Zheng Z."/>
            <person name="Cheng S."/>
            <person name="Spooner D."/>
            <person name="Van Deynze A."/>
            <person name="Simon P."/>
        </authorList>
    </citation>
    <scope>NUCLEOTIDE SEQUENCE [LARGE SCALE GENOMIC DNA]</scope>
    <source>
        <tissue evidence="2">Leaf</tissue>
    </source>
</reference>